<evidence type="ECO:0000259" key="15">
    <source>
        <dbReference type="PROSITE" id="PS50109"/>
    </source>
</evidence>
<keyword evidence="11 14" id="KW-1133">Transmembrane helix</keyword>
<keyword evidence="8" id="KW-0547">Nucleotide-binding</keyword>
<dbReference type="GO" id="GO:0005524">
    <property type="term" value="F:ATP binding"/>
    <property type="evidence" value="ECO:0007669"/>
    <property type="project" value="UniProtKB-KW"/>
</dbReference>
<evidence type="ECO:0000256" key="9">
    <source>
        <dbReference type="ARBA" id="ARBA00022777"/>
    </source>
</evidence>
<dbReference type="Gene3D" id="6.10.340.10">
    <property type="match status" value="1"/>
</dbReference>
<dbReference type="FunFam" id="1.10.287.130:FF:000001">
    <property type="entry name" value="Two-component sensor histidine kinase"/>
    <property type="match status" value="1"/>
</dbReference>
<dbReference type="EC" id="2.7.13.3" evidence="3"/>
<evidence type="ECO:0000256" key="13">
    <source>
        <dbReference type="ARBA" id="ARBA00023136"/>
    </source>
</evidence>
<dbReference type="Pfam" id="PF00672">
    <property type="entry name" value="HAMP"/>
    <property type="match status" value="1"/>
</dbReference>
<keyword evidence="9 17" id="KW-0418">Kinase</keyword>
<evidence type="ECO:0000256" key="2">
    <source>
        <dbReference type="ARBA" id="ARBA00004651"/>
    </source>
</evidence>
<dbReference type="EMBL" id="AJWY01008103">
    <property type="protein sequence ID" value="EKC62144.1"/>
    <property type="molecule type" value="Genomic_DNA"/>
</dbReference>
<dbReference type="InterPro" id="IPR003661">
    <property type="entry name" value="HisK_dim/P_dom"/>
</dbReference>
<dbReference type="PANTHER" id="PTHR45528">
    <property type="entry name" value="SENSOR HISTIDINE KINASE CPXA"/>
    <property type="match status" value="1"/>
</dbReference>
<dbReference type="PROSITE" id="PS50109">
    <property type="entry name" value="HIS_KIN"/>
    <property type="match status" value="1"/>
</dbReference>
<keyword evidence="7 14" id="KW-0812">Transmembrane</keyword>
<dbReference type="GO" id="GO:0005886">
    <property type="term" value="C:plasma membrane"/>
    <property type="evidence" value="ECO:0007669"/>
    <property type="project" value="UniProtKB-SubCell"/>
</dbReference>
<evidence type="ECO:0000256" key="7">
    <source>
        <dbReference type="ARBA" id="ARBA00022692"/>
    </source>
</evidence>
<reference evidence="17" key="1">
    <citation type="journal article" date="2013" name="Environ. Microbiol.">
        <title>Microbiota from the distal guts of lean and obese adolescents exhibit partial functional redundancy besides clear differences in community structure.</title>
        <authorList>
            <person name="Ferrer M."/>
            <person name="Ruiz A."/>
            <person name="Lanza F."/>
            <person name="Haange S.B."/>
            <person name="Oberbach A."/>
            <person name="Till H."/>
            <person name="Bargiela R."/>
            <person name="Campoy C."/>
            <person name="Segura M.T."/>
            <person name="Richter M."/>
            <person name="von Bergen M."/>
            <person name="Seifert J."/>
            <person name="Suarez A."/>
        </authorList>
    </citation>
    <scope>NUCLEOTIDE SEQUENCE</scope>
</reference>
<sequence>MVIVLVLLDIVLYCMFRSYFYSTVEQTLRSELNVISTVLTRYYNSSSTGSGTNYSNEVRNTVESFTKKDRMELMMINSEGKVVITSSGFEPSNSYDMPDYDYAVKDEGGIGTYSGYQSNGEKVMAVTSLLETGNTNYNAVRVITSLSKVDKQLGIIMIFIIAISGAIIILMLVLGLYFIKSIVMPLRQISVNARKIAKGDFGVHIEEKTDDELGELCRVFNYMADELENSEKIKNDFISSVSHELRTPLTAIKGWSETIATSPGDKEVTKKGMKVISEESERLSNMVEELLDFSRIQGGRFNLNKANMDVFAELTD</sequence>
<evidence type="ECO:0000256" key="5">
    <source>
        <dbReference type="ARBA" id="ARBA00022553"/>
    </source>
</evidence>
<accession>K1T3J7</accession>
<evidence type="ECO:0000256" key="1">
    <source>
        <dbReference type="ARBA" id="ARBA00000085"/>
    </source>
</evidence>
<comment type="catalytic activity">
    <reaction evidence="1">
        <text>ATP + protein L-histidine = ADP + protein N-phospho-L-histidine.</text>
        <dbReference type="EC" id="2.7.13.3"/>
    </reaction>
</comment>
<gene>
    <name evidence="17" type="ORF">LEA_11997</name>
</gene>
<dbReference type="CDD" id="cd00082">
    <property type="entry name" value="HisKA"/>
    <property type="match status" value="1"/>
</dbReference>
<dbReference type="SMART" id="SM00388">
    <property type="entry name" value="HisKA"/>
    <property type="match status" value="1"/>
</dbReference>
<dbReference type="InterPro" id="IPR005467">
    <property type="entry name" value="His_kinase_dom"/>
</dbReference>
<proteinExistence type="predicted"/>
<keyword evidence="10" id="KW-0067">ATP-binding</keyword>
<feature type="domain" description="Histidine kinase" evidence="15">
    <location>
        <begin position="240"/>
        <end position="316"/>
    </location>
</feature>
<evidence type="ECO:0000256" key="12">
    <source>
        <dbReference type="ARBA" id="ARBA00023012"/>
    </source>
</evidence>
<evidence type="ECO:0000256" key="14">
    <source>
        <dbReference type="SAM" id="Phobius"/>
    </source>
</evidence>
<dbReference type="Pfam" id="PF00512">
    <property type="entry name" value="HisKA"/>
    <property type="match status" value="1"/>
</dbReference>
<keyword evidence="13 14" id="KW-0472">Membrane</keyword>
<name>K1T3J7_9ZZZZ</name>
<evidence type="ECO:0000256" key="4">
    <source>
        <dbReference type="ARBA" id="ARBA00022475"/>
    </source>
</evidence>
<organism evidence="17">
    <name type="scientific">human gut metagenome</name>
    <dbReference type="NCBI Taxonomy" id="408170"/>
    <lineage>
        <taxon>unclassified sequences</taxon>
        <taxon>metagenomes</taxon>
        <taxon>organismal metagenomes</taxon>
    </lineage>
</organism>
<feature type="transmembrane region" description="Helical" evidence="14">
    <location>
        <begin position="153"/>
        <end position="179"/>
    </location>
</feature>
<evidence type="ECO:0000256" key="3">
    <source>
        <dbReference type="ARBA" id="ARBA00012438"/>
    </source>
</evidence>
<dbReference type="SMART" id="SM00304">
    <property type="entry name" value="HAMP"/>
    <property type="match status" value="1"/>
</dbReference>
<dbReference type="InterPro" id="IPR003660">
    <property type="entry name" value="HAMP_dom"/>
</dbReference>
<dbReference type="AlphaFoldDB" id="K1T3J7"/>
<dbReference type="CDD" id="cd06225">
    <property type="entry name" value="HAMP"/>
    <property type="match status" value="1"/>
</dbReference>
<keyword evidence="12" id="KW-0902">Two-component regulatory system</keyword>
<feature type="domain" description="HAMP" evidence="16">
    <location>
        <begin position="180"/>
        <end position="232"/>
    </location>
</feature>
<keyword evidence="5" id="KW-0597">Phosphoprotein</keyword>
<dbReference type="Gene3D" id="1.10.287.130">
    <property type="match status" value="1"/>
</dbReference>
<protein>
    <recommendedName>
        <fullName evidence="3">histidine kinase</fullName>
        <ecNumber evidence="3">2.7.13.3</ecNumber>
    </recommendedName>
</protein>
<dbReference type="InterPro" id="IPR050398">
    <property type="entry name" value="HssS/ArlS-like"/>
</dbReference>
<dbReference type="InterPro" id="IPR036097">
    <property type="entry name" value="HisK_dim/P_sf"/>
</dbReference>
<dbReference type="PANTHER" id="PTHR45528:SF1">
    <property type="entry name" value="SENSOR HISTIDINE KINASE CPXA"/>
    <property type="match status" value="1"/>
</dbReference>
<dbReference type="PROSITE" id="PS50885">
    <property type="entry name" value="HAMP"/>
    <property type="match status" value="1"/>
</dbReference>
<comment type="subcellular location">
    <subcellularLocation>
        <location evidence="2">Cell membrane</location>
        <topology evidence="2">Multi-pass membrane protein</topology>
    </subcellularLocation>
</comment>
<evidence type="ECO:0000313" key="17">
    <source>
        <dbReference type="EMBL" id="EKC62144.1"/>
    </source>
</evidence>
<comment type="caution">
    <text evidence="17">The sequence shown here is derived from an EMBL/GenBank/DDBJ whole genome shotgun (WGS) entry which is preliminary data.</text>
</comment>
<evidence type="ECO:0000256" key="6">
    <source>
        <dbReference type="ARBA" id="ARBA00022679"/>
    </source>
</evidence>
<dbReference type="SUPFAM" id="SSF47384">
    <property type="entry name" value="Homodimeric domain of signal transducing histidine kinase"/>
    <property type="match status" value="1"/>
</dbReference>
<feature type="non-terminal residue" evidence="17">
    <location>
        <position position="316"/>
    </location>
</feature>
<dbReference type="SUPFAM" id="SSF158472">
    <property type="entry name" value="HAMP domain-like"/>
    <property type="match status" value="1"/>
</dbReference>
<keyword evidence="4" id="KW-1003">Cell membrane</keyword>
<evidence type="ECO:0000256" key="11">
    <source>
        <dbReference type="ARBA" id="ARBA00022989"/>
    </source>
</evidence>
<evidence type="ECO:0000256" key="10">
    <source>
        <dbReference type="ARBA" id="ARBA00022840"/>
    </source>
</evidence>
<keyword evidence="6" id="KW-0808">Transferase</keyword>
<evidence type="ECO:0000256" key="8">
    <source>
        <dbReference type="ARBA" id="ARBA00022741"/>
    </source>
</evidence>
<dbReference type="GO" id="GO:0000155">
    <property type="term" value="F:phosphorelay sensor kinase activity"/>
    <property type="evidence" value="ECO:0007669"/>
    <property type="project" value="InterPro"/>
</dbReference>
<evidence type="ECO:0000259" key="16">
    <source>
        <dbReference type="PROSITE" id="PS50885"/>
    </source>
</evidence>